<accession>U4L3G8</accession>
<keyword evidence="2" id="KW-1185">Reference proteome</keyword>
<dbReference type="InterPro" id="IPR029063">
    <property type="entry name" value="SAM-dependent_MTases_sf"/>
</dbReference>
<sequence length="175" mass="20181">MPTRTLTADRCSSAEPNGWVQICELDINTLYCDDDTMSPDDDRNESQILMNSVKHTSRLIEYPQDYICKLKQSFEEAGFVDTRVKTVKEPIGPWPKYGRLKKIGTLALILWEAFYGTYGKEILKRDEIPHDVVDTDFSAALVILYNKNYHLYNVYYNVCGRKPVDQELGKEITVD</sequence>
<proteinExistence type="predicted"/>
<organism evidence="1 2">
    <name type="scientific">Pyronema omphalodes (strain CBS 100304)</name>
    <name type="common">Pyronema confluens</name>
    <dbReference type="NCBI Taxonomy" id="1076935"/>
    <lineage>
        <taxon>Eukaryota</taxon>
        <taxon>Fungi</taxon>
        <taxon>Dikarya</taxon>
        <taxon>Ascomycota</taxon>
        <taxon>Pezizomycotina</taxon>
        <taxon>Pezizomycetes</taxon>
        <taxon>Pezizales</taxon>
        <taxon>Pyronemataceae</taxon>
        <taxon>Pyronema</taxon>
    </lineage>
</organism>
<reference evidence="1 2" key="1">
    <citation type="journal article" date="2013" name="PLoS Genet.">
        <title>The genome and development-dependent transcriptomes of Pyronema confluens: a window into fungal evolution.</title>
        <authorList>
            <person name="Traeger S."/>
            <person name="Altegoer F."/>
            <person name="Freitag M."/>
            <person name="Gabaldon T."/>
            <person name="Kempken F."/>
            <person name="Kumar A."/>
            <person name="Marcet-Houben M."/>
            <person name="Poggeler S."/>
            <person name="Stajich J.E."/>
            <person name="Nowrousian M."/>
        </authorList>
    </citation>
    <scope>NUCLEOTIDE SEQUENCE [LARGE SCALE GENOMIC DNA]</scope>
    <source>
        <strain evidence="2">CBS 100304</strain>
        <tissue evidence="1">Vegetative mycelium</tissue>
    </source>
</reference>
<evidence type="ECO:0000313" key="1">
    <source>
        <dbReference type="EMBL" id="CCX04600.1"/>
    </source>
</evidence>
<dbReference type="SUPFAM" id="SSF53335">
    <property type="entry name" value="S-adenosyl-L-methionine-dependent methyltransferases"/>
    <property type="match status" value="1"/>
</dbReference>
<dbReference type="AlphaFoldDB" id="U4L3G8"/>
<dbReference type="STRING" id="1076935.U4L3G8"/>
<name>U4L3G8_PYROM</name>
<evidence type="ECO:0000313" key="2">
    <source>
        <dbReference type="Proteomes" id="UP000018144"/>
    </source>
</evidence>
<dbReference type="OrthoDB" id="2013972at2759"/>
<dbReference type="EMBL" id="HF935210">
    <property type="protein sequence ID" value="CCX04600.1"/>
    <property type="molecule type" value="Genomic_DNA"/>
</dbReference>
<dbReference type="Proteomes" id="UP000018144">
    <property type="component" value="Unassembled WGS sequence"/>
</dbReference>
<protein>
    <submittedName>
        <fullName evidence="1">Uncharacterized protein</fullName>
    </submittedName>
</protein>
<gene>
    <name evidence="1" type="ORF">PCON_02966</name>
</gene>